<protein>
    <submittedName>
        <fullName evidence="1">Uncharacterized protein</fullName>
    </submittedName>
</protein>
<dbReference type="RefSeq" id="WP_217793959.1">
    <property type="nucleotide sequence ID" value="NZ_JAHSPG010000016.1"/>
</dbReference>
<dbReference type="EMBL" id="JAHSPG010000016">
    <property type="protein sequence ID" value="MBV4359691.1"/>
    <property type="molecule type" value="Genomic_DNA"/>
</dbReference>
<comment type="caution">
    <text evidence="1">The sequence shown here is derived from an EMBL/GenBank/DDBJ whole genome shotgun (WGS) entry which is preliminary data.</text>
</comment>
<sequence length="170" mass="19561">MHFQKWFLFLVCIISSLFVRSQELPSLDSVVSYSSNLGRVYYTPAVLVDNISFSAIKFRNGQPGIWLRLMVEKVVTEKGRRNIDVNPDSISLKLNNEVIAFGKSYRDSIYFSNKGDLLVNTFYLLNPTEIEFLKEKNVTDIIVTVNNKPVVLHISKRSQKMIKEMANNSY</sequence>
<evidence type="ECO:0000313" key="2">
    <source>
        <dbReference type="Proteomes" id="UP000812270"/>
    </source>
</evidence>
<dbReference type="AlphaFoldDB" id="A0A9E2SB24"/>
<dbReference type="Proteomes" id="UP000812270">
    <property type="component" value="Unassembled WGS sequence"/>
</dbReference>
<accession>A0A9E2SB24</accession>
<reference evidence="1" key="1">
    <citation type="submission" date="2021-06" db="EMBL/GenBank/DDBJ databases">
        <authorList>
            <person name="Huq M.A."/>
        </authorList>
    </citation>
    <scope>NUCLEOTIDE SEQUENCE</scope>
    <source>
        <strain evidence="1">MAH-26</strain>
    </source>
</reference>
<organism evidence="1 2">
    <name type="scientific">Pinibacter aurantiacus</name>
    <dbReference type="NCBI Taxonomy" id="2851599"/>
    <lineage>
        <taxon>Bacteria</taxon>
        <taxon>Pseudomonadati</taxon>
        <taxon>Bacteroidota</taxon>
        <taxon>Chitinophagia</taxon>
        <taxon>Chitinophagales</taxon>
        <taxon>Chitinophagaceae</taxon>
        <taxon>Pinibacter</taxon>
    </lineage>
</organism>
<name>A0A9E2SB24_9BACT</name>
<proteinExistence type="predicted"/>
<evidence type="ECO:0000313" key="1">
    <source>
        <dbReference type="EMBL" id="MBV4359691.1"/>
    </source>
</evidence>
<gene>
    <name evidence="1" type="ORF">KTO63_21155</name>
</gene>
<keyword evidence="2" id="KW-1185">Reference proteome</keyword>